<evidence type="ECO:0000313" key="1">
    <source>
        <dbReference type="EMBL" id="VDK40387.1"/>
    </source>
</evidence>
<evidence type="ECO:0000313" key="2">
    <source>
        <dbReference type="Proteomes" id="UP000267096"/>
    </source>
</evidence>
<accession>A0A3P6Q4R5</accession>
<name>A0A3P6Q4R5_ANISI</name>
<dbReference type="Proteomes" id="UP000267096">
    <property type="component" value="Unassembled WGS sequence"/>
</dbReference>
<proteinExistence type="predicted"/>
<gene>
    <name evidence="1" type="ORF">ASIM_LOCUS9560</name>
</gene>
<reference evidence="1 2" key="1">
    <citation type="submission" date="2018-11" db="EMBL/GenBank/DDBJ databases">
        <authorList>
            <consortium name="Pathogen Informatics"/>
        </authorList>
    </citation>
    <scope>NUCLEOTIDE SEQUENCE [LARGE SCALE GENOMIC DNA]</scope>
</reference>
<dbReference type="EMBL" id="UYRR01029710">
    <property type="protein sequence ID" value="VDK40387.1"/>
    <property type="molecule type" value="Genomic_DNA"/>
</dbReference>
<organism evidence="1 2">
    <name type="scientific">Anisakis simplex</name>
    <name type="common">Herring worm</name>
    <dbReference type="NCBI Taxonomy" id="6269"/>
    <lineage>
        <taxon>Eukaryota</taxon>
        <taxon>Metazoa</taxon>
        <taxon>Ecdysozoa</taxon>
        <taxon>Nematoda</taxon>
        <taxon>Chromadorea</taxon>
        <taxon>Rhabditida</taxon>
        <taxon>Spirurina</taxon>
        <taxon>Ascaridomorpha</taxon>
        <taxon>Ascaridoidea</taxon>
        <taxon>Anisakidae</taxon>
        <taxon>Anisakis</taxon>
        <taxon>Anisakis simplex complex</taxon>
    </lineage>
</organism>
<sequence>MAPQTHHINGFGGTSLGFEQNFHPPTGIEPITSWGPLYLCAVAVAQREPKRLSECALSPRSAQIPRNCSPGLPGSARLSNVYNVAGHNARVSVRIVLASI</sequence>
<dbReference type="AlphaFoldDB" id="A0A3P6Q4R5"/>
<keyword evidence="2" id="KW-1185">Reference proteome</keyword>
<protein>
    <submittedName>
        <fullName evidence="1">Uncharacterized protein</fullName>
    </submittedName>
</protein>